<reference evidence="1" key="1">
    <citation type="journal article" date="2015" name="Nature">
        <title>Complex archaea that bridge the gap between prokaryotes and eukaryotes.</title>
        <authorList>
            <person name="Spang A."/>
            <person name="Saw J.H."/>
            <person name="Jorgensen S.L."/>
            <person name="Zaremba-Niedzwiedzka K."/>
            <person name="Martijn J."/>
            <person name="Lind A.E."/>
            <person name="van Eijk R."/>
            <person name="Schleper C."/>
            <person name="Guy L."/>
            <person name="Ettema T.J."/>
        </authorList>
    </citation>
    <scope>NUCLEOTIDE SEQUENCE</scope>
</reference>
<accession>A0A0F9AQF2</accession>
<dbReference type="AlphaFoldDB" id="A0A0F9AQF2"/>
<sequence>AGNTHELLLSNPTQSVGSFRDTFESDLYKKYHISAFDTPNLSSFGITQEDIDKDFEELEL</sequence>
<comment type="caution">
    <text evidence="1">The sequence shown here is derived from an EMBL/GenBank/DDBJ whole genome shotgun (WGS) entry which is preliminary data.</text>
</comment>
<feature type="non-terminal residue" evidence="1">
    <location>
        <position position="1"/>
    </location>
</feature>
<evidence type="ECO:0000313" key="1">
    <source>
        <dbReference type="EMBL" id="KKK80699.1"/>
    </source>
</evidence>
<protein>
    <submittedName>
        <fullName evidence="1">Uncharacterized protein</fullName>
    </submittedName>
</protein>
<name>A0A0F9AQF2_9ZZZZ</name>
<dbReference type="EMBL" id="LAZR01053458">
    <property type="protein sequence ID" value="KKK80699.1"/>
    <property type="molecule type" value="Genomic_DNA"/>
</dbReference>
<organism evidence="1">
    <name type="scientific">marine sediment metagenome</name>
    <dbReference type="NCBI Taxonomy" id="412755"/>
    <lineage>
        <taxon>unclassified sequences</taxon>
        <taxon>metagenomes</taxon>
        <taxon>ecological metagenomes</taxon>
    </lineage>
</organism>
<proteinExistence type="predicted"/>
<gene>
    <name evidence="1" type="ORF">LCGC14_2820900</name>
</gene>